<organism evidence="1 2">
    <name type="scientific">Ktedonosporobacter rubrisoli</name>
    <dbReference type="NCBI Taxonomy" id="2509675"/>
    <lineage>
        <taxon>Bacteria</taxon>
        <taxon>Bacillati</taxon>
        <taxon>Chloroflexota</taxon>
        <taxon>Ktedonobacteria</taxon>
        <taxon>Ktedonobacterales</taxon>
        <taxon>Ktedonosporobacteraceae</taxon>
        <taxon>Ktedonosporobacter</taxon>
    </lineage>
</organism>
<evidence type="ECO:0000313" key="1">
    <source>
        <dbReference type="EMBL" id="QBD79301.1"/>
    </source>
</evidence>
<dbReference type="Proteomes" id="UP000290365">
    <property type="component" value="Chromosome"/>
</dbReference>
<reference evidence="1 2" key="1">
    <citation type="submission" date="2019-01" db="EMBL/GenBank/DDBJ databases">
        <title>Ktedonosporobacter rubrisoli SCAWS-G2.</title>
        <authorList>
            <person name="Huang Y."/>
            <person name="Yan B."/>
        </authorList>
    </citation>
    <scope>NUCLEOTIDE SEQUENCE [LARGE SCALE GENOMIC DNA]</scope>
    <source>
        <strain evidence="1 2">SCAWS-G2</strain>
    </source>
</reference>
<protein>
    <submittedName>
        <fullName evidence="1">DNA-binding protein</fullName>
    </submittedName>
</protein>
<dbReference type="Gene3D" id="1.10.150.20">
    <property type="entry name" value="5' to 3' exonuclease, C-terminal subdomain"/>
    <property type="match status" value="1"/>
</dbReference>
<dbReference type="SUPFAM" id="SSF47789">
    <property type="entry name" value="C-terminal domain of RNA polymerase alpha subunit"/>
    <property type="match status" value="1"/>
</dbReference>
<dbReference type="AlphaFoldDB" id="A0A4V0YZD1"/>
<dbReference type="EMBL" id="CP035758">
    <property type="protein sequence ID" value="QBD79301.1"/>
    <property type="molecule type" value="Genomic_DNA"/>
</dbReference>
<keyword evidence="2" id="KW-1185">Reference proteome</keyword>
<dbReference type="OrthoDB" id="7950977at2"/>
<keyword evidence="1" id="KW-0238">DNA-binding</keyword>
<evidence type="ECO:0000313" key="2">
    <source>
        <dbReference type="Proteomes" id="UP000290365"/>
    </source>
</evidence>
<dbReference type="RefSeq" id="WP_129890354.1">
    <property type="nucleotide sequence ID" value="NZ_CP035758.1"/>
</dbReference>
<gene>
    <name evidence="1" type="ORF">EPA93_26260</name>
</gene>
<sequence>MSDQPNQPESDLPAELSNPARRALIGAGYVRLEQFTSLSEAEVLKLHGMGPKGIEALRRTLAARDLSFAGHKKKASKG</sequence>
<dbReference type="GO" id="GO:0003677">
    <property type="term" value="F:DNA binding"/>
    <property type="evidence" value="ECO:0007669"/>
    <property type="project" value="UniProtKB-KW"/>
</dbReference>
<dbReference type="KEGG" id="kbs:EPA93_26260"/>
<accession>A0A4V0YZD1</accession>
<name>A0A4V0YZD1_KTERU</name>
<proteinExistence type="predicted"/>